<evidence type="ECO:0000256" key="1">
    <source>
        <dbReference type="ARBA" id="ARBA00022441"/>
    </source>
</evidence>
<evidence type="ECO:0000256" key="3">
    <source>
        <dbReference type="SAM" id="MobiDB-lite"/>
    </source>
</evidence>
<evidence type="ECO:0000313" key="4">
    <source>
        <dbReference type="EMBL" id="GIQ85434.1"/>
    </source>
</evidence>
<feature type="compositionally biased region" description="Acidic residues" evidence="3">
    <location>
        <begin position="431"/>
        <end position="449"/>
    </location>
</feature>
<dbReference type="EMBL" id="BDIP01001937">
    <property type="protein sequence ID" value="GIQ85434.1"/>
    <property type="molecule type" value="Genomic_DNA"/>
</dbReference>
<feature type="compositionally biased region" description="Basic and acidic residues" evidence="3">
    <location>
        <begin position="421"/>
        <end position="430"/>
    </location>
</feature>
<protein>
    <submittedName>
        <fullName evidence="4">Uncharacterized protein</fullName>
    </submittedName>
</protein>
<keyword evidence="1" id="KW-0880">Kelch repeat</keyword>
<reference evidence="4 5" key="1">
    <citation type="journal article" date="2018" name="PLoS ONE">
        <title>The draft genome of Kipferlia bialata reveals reductive genome evolution in fornicate parasites.</title>
        <authorList>
            <person name="Tanifuji G."/>
            <person name="Takabayashi S."/>
            <person name="Kume K."/>
            <person name="Takagi M."/>
            <person name="Nakayama T."/>
            <person name="Kamikawa R."/>
            <person name="Inagaki Y."/>
            <person name="Hashimoto T."/>
        </authorList>
    </citation>
    <scope>NUCLEOTIDE SEQUENCE [LARGE SCALE GENOMIC DNA]</scope>
    <source>
        <strain evidence="4">NY0173</strain>
    </source>
</reference>
<sequence length="462" mass="50191">MYMYGANMYKNGEGEGEGEGERETPNCFLVRVQPDGSLRSRPVDNPIPLARYGMTATTIGHEVVVFGGYDWGKSSFSSDVDIYNTRTGQWRKVVGRAKALWPVARTEHSAFEDGGRLTILGGYNSDSVGLSDVWSLDIKTGVWEQRHKAPLYMCAAGCLDTGDSVHFFGNVFAGYRKSHMTYVKGTAKWRIMPDLPFDVLCPAVAQIGDYAVIAGGYGHDTEVHAYQLSTAEWEEWGQYPMPQQVIYGRAVVLDLPDMPISPRVGGKHGLYSESEIAQEGRAVVPAVPTWERERDRDGDASGTVLVLHSQSGTMSAKIHPVVPSPRTVEASLQSVTETVHGMQHSFSAEVVASQSFPVLSPPQLAALGVVQERTSRVLTPPQALMRTVTDSVLGESTSEPEDPAEPMEREREAPASEGDSPEDRGPKVTEADGEGETGDVEMQESESESEVGTGVTVAFIAM</sequence>
<feature type="compositionally biased region" description="Polar residues" evidence="3">
    <location>
        <begin position="388"/>
        <end position="397"/>
    </location>
</feature>
<feature type="region of interest" description="Disordered" evidence="3">
    <location>
        <begin position="380"/>
        <end position="462"/>
    </location>
</feature>
<dbReference type="SUPFAM" id="SSF117281">
    <property type="entry name" value="Kelch motif"/>
    <property type="match status" value="1"/>
</dbReference>
<dbReference type="Gene3D" id="2.120.10.80">
    <property type="entry name" value="Kelch-type beta propeller"/>
    <property type="match status" value="2"/>
</dbReference>
<dbReference type="Proteomes" id="UP000265618">
    <property type="component" value="Unassembled WGS sequence"/>
</dbReference>
<keyword evidence="5" id="KW-1185">Reference proteome</keyword>
<proteinExistence type="predicted"/>
<feature type="compositionally biased region" description="Low complexity" evidence="3">
    <location>
        <begin position="450"/>
        <end position="462"/>
    </location>
</feature>
<dbReference type="InterPro" id="IPR015915">
    <property type="entry name" value="Kelch-typ_b-propeller"/>
</dbReference>
<organism evidence="4 5">
    <name type="scientific">Kipferlia bialata</name>
    <dbReference type="NCBI Taxonomy" id="797122"/>
    <lineage>
        <taxon>Eukaryota</taxon>
        <taxon>Metamonada</taxon>
        <taxon>Carpediemonas-like organisms</taxon>
        <taxon>Kipferlia</taxon>
    </lineage>
</organism>
<dbReference type="OrthoDB" id="10250130at2759"/>
<dbReference type="PANTHER" id="PTHR46093:SF18">
    <property type="entry name" value="FIBRONECTIN TYPE-III DOMAIN-CONTAINING PROTEIN"/>
    <property type="match status" value="1"/>
</dbReference>
<dbReference type="Pfam" id="PF24681">
    <property type="entry name" value="Kelch_KLHDC2_KLHL20_DRC7"/>
    <property type="match status" value="1"/>
</dbReference>
<evidence type="ECO:0000313" key="5">
    <source>
        <dbReference type="Proteomes" id="UP000265618"/>
    </source>
</evidence>
<gene>
    <name evidence="4" type="ORF">KIPB_007099</name>
</gene>
<dbReference type="PANTHER" id="PTHR46093">
    <property type="entry name" value="ACYL-COA-BINDING DOMAIN-CONTAINING PROTEIN 5"/>
    <property type="match status" value="1"/>
</dbReference>
<accession>A0A9K3CY26</accession>
<keyword evidence="2" id="KW-0677">Repeat</keyword>
<comment type="caution">
    <text evidence="4">The sequence shown here is derived from an EMBL/GenBank/DDBJ whole genome shotgun (WGS) entry which is preliminary data.</text>
</comment>
<name>A0A9K3CY26_9EUKA</name>
<dbReference type="AlphaFoldDB" id="A0A9K3CY26"/>
<evidence type="ECO:0000256" key="2">
    <source>
        <dbReference type="ARBA" id="ARBA00022737"/>
    </source>
</evidence>